<dbReference type="EMBL" id="BARS01031125">
    <property type="protein sequence ID" value="GAG27988.1"/>
    <property type="molecule type" value="Genomic_DNA"/>
</dbReference>
<feature type="domain" description="Gfo/Idh/MocA-like oxidoreductase N-terminal" evidence="2">
    <location>
        <begin position="4"/>
        <end position="107"/>
    </location>
</feature>
<dbReference type="InterPro" id="IPR000683">
    <property type="entry name" value="Gfo/Idh/MocA-like_OxRdtase_N"/>
</dbReference>
<evidence type="ECO:0000259" key="2">
    <source>
        <dbReference type="Pfam" id="PF01408"/>
    </source>
</evidence>
<sequence>MEQVRYGIVGTGGMGTGHAHTMQEIEECALTAVCDIVPEVANSVGEEFGVPYCTAYRDLIDRDDVDAVVVATPHYFHSEISVYAMEKGKAVISEKPIAVTVSGADAM</sequence>
<dbReference type="GO" id="GO:0016491">
    <property type="term" value="F:oxidoreductase activity"/>
    <property type="evidence" value="ECO:0007669"/>
    <property type="project" value="UniProtKB-KW"/>
</dbReference>
<name>X0WU48_9ZZZZ</name>
<dbReference type="PANTHER" id="PTHR43818">
    <property type="entry name" value="BCDNA.GH03377"/>
    <property type="match status" value="1"/>
</dbReference>
<protein>
    <recommendedName>
        <fullName evidence="2">Gfo/Idh/MocA-like oxidoreductase N-terminal domain-containing protein</fullName>
    </recommendedName>
</protein>
<evidence type="ECO:0000313" key="3">
    <source>
        <dbReference type="EMBL" id="GAG27988.1"/>
    </source>
</evidence>
<dbReference type="AlphaFoldDB" id="X0WU48"/>
<comment type="caution">
    <text evidence="3">The sequence shown here is derived from an EMBL/GenBank/DDBJ whole genome shotgun (WGS) entry which is preliminary data.</text>
</comment>
<dbReference type="SUPFAM" id="SSF51735">
    <property type="entry name" value="NAD(P)-binding Rossmann-fold domains"/>
    <property type="match status" value="1"/>
</dbReference>
<dbReference type="Pfam" id="PF01408">
    <property type="entry name" value="GFO_IDH_MocA"/>
    <property type="match status" value="1"/>
</dbReference>
<keyword evidence="1" id="KW-0560">Oxidoreductase</keyword>
<dbReference type="InterPro" id="IPR050463">
    <property type="entry name" value="Gfo/Idh/MocA_oxidrdct_glycsds"/>
</dbReference>
<dbReference type="Gene3D" id="3.40.50.720">
    <property type="entry name" value="NAD(P)-binding Rossmann-like Domain"/>
    <property type="match status" value="1"/>
</dbReference>
<accession>X0WU48</accession>
<evidence type="ECO:0000256" key="1">
    <source>
        <dbReference type="ARBA" id="ARBA00023002"/>
    </source>
</evidence>
<organism evidence="3">
    <name type="scientific">marine sediment metagenome</name>
    <dbReference type="NCBI Taxonomy" id="412755"/>
    <lineage>
        <taxon>unclassified sequences</taxon>
        <taxon>metagenomes</taxon>
        <taxon>ecological metagenomes</taxon>
    </lineage>
</organism>
<feature type="non-terminal residue" evidence="3">
    <location>
        <position position="107"/>
    </location>
</feature>
<dbReference type="InterPro" id="IPR036291">
    <property type="entry name" value="NAD(P)-bd_dom_sf"/>
</dbReference>
<proteinExistence type="predicted"/>
<dbReference type="GO" id="GO:0000166">
    <property type="term" value="F:nucleotide binding"/>
    <property type="evidence" value="ECO:0007669"/>
    <property type="project" value="InterPro"/>
</dbReference>
<reference evidence="3" key="1">
    <citation type="journal article" date="2014" name="Front. Microbiol.">
        <title>High frequency of phylogenetically diverse reductive dehalogenase-homologous genes in deep subseafloor sedimentary metagenomes.</title>
        <authorList>
            <person name="Kawai M."/>
            <person name="Futagami T."/>
            <person name="Toyoda A."/>
            <person name="Takaki Y."/>
            <person name="Nishi S."/>
            <person name="Hori S."/>
            <person name="Arai W."/>
            <person name="Tsubouchi T."/>
            <person name="Morono Y."/>
            <person name="Uchiyama I."/>
            <person name="Ito T."/>
            <person name="Fujiyama A."/>
            <person name="Inagaki F."/>
            <person name="Takami H."/>
        </authorList>
    </citation>
    <scope>NUCLEOTIDE SEQUENCE</scope>
    <source>
        <strain evidence="3">Expedition CK06-06</strain>
    </source>
</reference>
<gene>
    <name evidence="3" type="ORF">S01H1_48473</name>
</gene>
<dbReference type="PANTHER" id="PTHR43818:SF11">
    <property type="entry name" value="BCDNA.GH03377"/>
    <property type="match status" value="1"/>
</dbReference>